<organism evidence="5 6">
    <name type="scientific">Nocardioides daedukensis</name>
    <dbReference type="NCBI Taxonomy" id="634462"/>
    <lineage>
        <taxon>Bacteria</taxon>
        <taxon>Bacillati</taxon>
        <taxon>Actinomycetota</taxon>
        <taxon>Actinomycetes</taxon>
        <taxon>Propionibacteriales</taxon>
        <taxon>Nocardioidaceae</taxon>
        <taxon>Nocardioides</taxon>
    </lineage>
</organism>
<protein>
    <submittedName>
        <fullName evidence="5">TrmH family RNA methyltransferase</fullName>
    </submittedName>
</protein>
<dbReference type="AlphaFoldDB" id="A0A7Y9RVL4"/>
<dbReference type="Pfam" id="PF22435">
    <property type="entry name" value="MRM3-like_sub_bind"/>
    <property type="match status" value="1"/>
</dbReference>
<feature type="domain" description="RNA 2-O ribose methyltransferase substrate binding" evidence="4">
    <location>
        <begin position="35"/>
        <end position="109"/>
    </location>
</feature>
<dbReference type="Gene3D" id="3.30.1330.30">
    <property type="match status" value="1"/>
</dbReference>
<gene>
    <name evidence="5" type="ORF">BJ980_000379</name>
</gene>
<evidence type="ECO:0000256" key="2">
    <source>
        <dbReference type="ARBA" id="ARBA00022603"/>
    </source>
</evidence>
<dbReference type="Proteomes" id="UP000540656">
    <property type="component" value="Unassembled WGS sequence"/>
</dbReference>
<dbReference type="SMART" id="SM00967">
    <property type="entry name" value="SpoU_sub_bind"/>
    <property type="match status" value="1"/>
</dbReference>
<dbReference type="GO" id="GO:0008173">
    <property type="term" value="F:RNA methyltransferase activity"/>
    <property type="evidence" value="ECO:0007669"/>
    <property type="project" value="InterPro"/>
</dbReference>
<dbReference type="InterPro" id="IPR053888">
    <property type="entry name" value="MRM3-like_sub_bind"/>
</dbReference>
<sequence>MASFHTDPLSTNNDRVKNVRKLARRSFRAEHRQFVADGPKAVEGALTVAGCVVEVFATASASVEYADLRARAADLEVAWTLVDDRAMGSLSDSVSPQGVVAVCRFLDRPLEHVLTGTPGLVAICADVRDPGNAGTVIRTADAAGADAVVLAGSSVDAYNPKTVRATVGSLFHLPLATQSEPADAVRRAQEAGLIVLAADGAGEIDLDDAADDGLLARPTAWLFGNEAWGLPAELAALADHRVAIPIHGKAESLNLSTAAAVCLYASARARRHT</sequence>
<dbReference type="GO" id="GO:0006396">
    <property type="term" value="P:RNA processing"/>
    <property type="evidence" value="ECO:0007669"/>
    <property type="project" value="InterPro"/>
</dbReference>
<evidence type="ECO:0000313" key="5">
    <source>
        <dbReference type="EMBL" id="NYG57456.1"/>
    </source>
</evidence>
<evidence type="ECO:0000256" key="1">
    <source>
        <dbReference type="ARBA" id="ARBA00007228"/>
    </source>
</evidence>
<dbReference type="PANTHER" id="PTHR43191">
    <property type="entry name" value="RRNA METHYLTRANSFERASE 3"/>
    <property type="match status" value="1"/>
</dbReference>
<dbReference type="Pfam" id="PF00588">
    <property type="entry name" value="SpoU_methylase"/>
    <property type="match status" value="1"/>
</dbReference>
<dbReference type="SUPFAM" id="SSF75217">
    <property type="entry name" value="alpha/beta knot"/>
    <property type="match status" value="1"/>
</dbReference>
<accession>A0A7Y9RVL4</accession>
<dbReference type="Gene3D" id="3.40.1280.10">
    <property type="match status" value="1"/>
</dbReference>
<evidence type="ECO:0000259" key="4">
    <source>
        <dbReference type="SMART" id="SM00967"/>
    </source>
</evidence>
<comment type="caution">
    <text evidence="5">The sequence shown here is derived from an EMBL/GenBank/DDBJ whole genome shotgun (WGS) entry which is preliminary data.</text>
</comment>
<dbReference type="RefSeq" id="WP_343047635.1">
    <property type="nucleotide sequence ID" value="NZ_JACCAA010000001.1"/>
</dbReference>
<proteinExistence type="inferred from homology"/>
<dbReference type="EMBL" id="JACCAA010000001">
    <property type="protein sequence ID" value="NYG57456.1"/>
    <property type="molecule type" value="Genomic_DNA"/>
</dbReference>
<dbReference type="PANTHER" id="PTHR43191:SF2">
    <property type="entry name" value="RRNA METHYLTRANSFERASE 3, MITOCHONDRIAL"/>
    <property type="match status" value="1"/>
</dbReference>
<dbReference type="InterPro" id="IPR029028">
    <property type="entry name" value="Alpha/beta_knot_MTases"/>
</dbReference>
<comment type="similarity">
    <text evidence="1">Belongs to the class IV-like SAM-binding methyltransferase superfamily. RNA methyltransferase TrmH family.</text>
</comment>
<keyword evidence="2 5" id="KW-0489">Methyltransferase</keyword>
<dbReference type="InterPro" id="IPR001537">
    <property type="entry name" value="SpoU_MeTrfase"/>
</dbReference>
<dbReference type="InterPro" id="IPR013123">
    <property type="entry name" value="SpoU_subst-bd"/>
</dbReference>
<keyword evidence="6" id="KW-1185">Reference proteome</keyword>
<dbReference type="InterPro" id="IPR029064">
    <property type="entry name" value="Ribosomal_eL30-like_sf"/>
</dbReference>
<evidence type="ECO:0000313" key="6">
    <source>
        <dbReference type="Proteomes" id="UP000540656"/>
    </source>
</evidence>
<name>A0A7Y9RVL4_9ACTN</name>
<dbReference type="InterPro" id="IPR051259">
    <property type="entry name" value="rRNA_Methyltransferase"/>
</dbReference>
<reference evidence="5 6" key="1">
    <citation type="submission" date="2020-07" db="EMBL/GenBank/DDBJ databases">
        <title>Sequencing the genomes of 1000 actinobacteria strains.</title>
        <authorList>
            <person name="Klenk H.-P."/>
        </authorList>
    </citation>
    <scope>NUCLEOTIDE SEQUENCE [LARGE SCALE GENOMIC DNA]</scope>
    <source>
        <strain evidence="5 6">DSM 23819</strain>
    </source>
</reference>
<keyword evidence="3 5" id="KW-0808">Transferase</keyword>
<dbReference type="GO" id="GO:0003723">
    <property type="term" value="F:RNA binding"/>
    <property type="evidence" value="ECO:0007669"/>
    <property type="project" value="InterPro"/>
</dbReference>
<dbReference type="CDD" id="cd18095">
    <property type="entry name" value="SpoU-like_rRNA-MTase"/>
    <property type="match status" value="1"/>
</dbReference>
<dbReference type="GO" id="GO:0032259">
    <property type="term" value="P:methylation"/>
    <property type="evidence" value="ECO:0007669"/>
    <property type="project" value="UniProtKB-KW"/>
</dbReference>
<dbReference type="GO" id="GO:0005737">
    <property type="term" value="C:cytoplasm"/>
    <property type="evidence" value="ECO:0007669"/>
    <property type="project" value="UniProtKB-ARBA"/>
</dbReference>
<dbReference type="InterPro" id="IPR029026">
    <property type="entry name" value="tRNA_m1G_MTases_N"/>
</dbReference>
<dbReference type="SUPFAM" id="SSF55315">
    <property type="entry name" value="L30e-like"/>
    <property type="match status" value="1"/>
</dbReference>
<evidence type="ECO:0000256" key="3">
    <source>
        <dbReference type="ARBA" id="ARBA00022679"/>
    </source>
</evidence>